<dbReference type="RefSeq" id="WP_189725675.1">
    <property type="nucleotide sequence ID" value="NZ_BMUK01000008.1"/>
</dbReference>
<organism evidence="1 2">
    <name type="scientific">Streptomyces purpurascens</name>
    <dbReference type="NCBI Taxonomy" id="1924"/>
    <lineage>
        <taxon>Bacteria</taxon>
        <taxon>Bacillati</taxon>
        <taxon>Actinomycetota</taxon>
        <taxon>Actinomycetes</taxon>
        <taxon>Kitasatosporales</taxon>
        <taxon>Streptomycetaceae</taxon>
        <taxon>Streptomyces</taxon>
    </lineage>
</organism>
<name>A0ABZ1ML92_STREF</name>
<reference evidence="1 2" key="1">
    <citation type="submission" date="2022-10" db="EMBL/GenBank/DDBJ databases">
        <title>The complete genomes of actinobacterial strains from the NBC collection.</title>
        <authorList>
            <person name="Joergensen T.S."/>
            <person name="Alvarez Arevalo M."/>
            <person name="Sterndorff E.B."/>
            <person name="Faurdal D."/>
            <person name="Vuksanovic O."/>
            <person name="Mourched A.-S."/>
            <person name="Charusanti P."/>
            <person name="Shaw S."/>
            <person name="Blin K."/>
            <person name="Weber T."/>
        </authorList>
    </citation>
    <scope>NUCLEOTIDE SEQUENCE [LARGE SCALE GENOMIC DNA]</scope>
    <source>
        <strain evidence="1 2">NBC_00017</strain>
    </source>
</reference>
<sequence>MDMTDRGRLKQHLISWATASPLAGPAGAGVGTLVLADAAHIPAVTAAGLVGPRTLLLAPDDGTDLAPAVGYQGSLTEPGDEFSNGQDFFLQTHAYAASPFMTVFGPTVIRVFDGNDFEAFLADADRALAEGVFPEFLITSSVLLADPAALSGAHNPADGPALRLYADRNGQVSTSPTGAVLGTVDDSLDTLTERFARTGSGAAALDAALPAEARAEALRGRPFLARYLEAVSALRGLMARGATGLRVSGFGSRLTPGLAESGADADLADPTLPIVLYGDGDGDGEAHIVAGNRLFAVDRPAAQALECLLATSGEVGGLVPAAEVEQLAELFARHDLPLPVPVRVPAAAR</sequence>
<dbReference type="InterPro" id="IPR049693">
    <property type="entry name" value="Daptide_RRE"/>
</dbReference>
<accession>A0ABZ1ML92</accession>
<proteinExistence type="predicted"/>
<evidence type="ECO:0000313" key="1">
    <source>
        <dbReference type="EMBL" id="WTW28702.1"/>
    </source>
</evidence>
<dbReference type="EMBL" id="CP108341">
    <property type="protein sequence ID" value="WTW28702.1"/>
    <property type="molecule type" value="Genomic_DNA"/>
</dbReference>
<keyword evidence="2" id="KW-1185">Reference proteome</keyword>
<dbReference type="NCBIfam" id="NF041823">
    <property type="entry name" value="daptide_RRE"/>
    <property type="match status" value="1"/>
</dbReference>
<dbReference type="Proteomes" id="UP001621512">
    <property type="component" value="Chromosome"/>
</dbReference>
<protein>
    <submittedName>
        <fullName evidence="1">Uncharacterized protein</fullName>
    </submittedName>
</protein>
<gene>
    <name evidence="1" type="ORF">OHU35_22830</name>
</gene>
<evidence type="ECO:0000313" key="2">
    <source>
        <dbReference type="Proteomes" id="UP001621512"/>
    </source>
</evidence>